<keyword evidence="2" id="KW-1185">Reference proteome</keyword>
<protein>
    <submittedName>
        <fullName evidence="1">Uncharacterized protein</fullName>
    </submittedName>
</protein>
<dbReference type="AlphaFoldDB" id="A0A9P4WMD2"/>
<evidence type="ECO:0000313" key="2">
    <source>
        <dbReference type="Proteomes" id="UP000758155"/>
    </source>
</evidence>
<evidence type="ECO:0000313" key="1">
    <source>
        <dbReference type="EMBL" id="KAF3036841.1"/>
    </source>
</evidence>
<organism evidence="1 2">
    <name type="scientific">Didymella heteroderae</name>
    <dbReference type="NCBI Taxonomy" id="1769908"/>
    <lineage>
        <taxon>Eukaryota</taxon>
        <taxon>Fungi</taxon>
        <taxon>Dikarya</taxon>
        <taxon>Ascomycota</taxon>
        <taxon>Pezizomycotina</taxon>
        <taxon>Dothideomycetes</taxon>
        <taxon>Pleosporomycetidae</taxon>
        <taxon>Pleosporales</taxon>
        <taxon>Pleosporineae</taxon>
        <taxon>Didymellaceae</taxon>
        <taxon>Didymella</taxon>
    </lineage>
</organism>
<name>A0A9P4WMD2_9PLEO</name>
<sequence length="69" mass="8309">MAGCSRNKYSEQCESAQYWEVQNLEEEIRQIKEIKVAEIEFLHRVELDFFMPTLFYHTAKPISKDYSFI</sequence>
<accession>A0A9P4WMD2</accession>
<dbReference type="Proteomes" id="UP000758155">
    <property type="component" value="Unassembled WGS sequence"/>
</dbReference>
<proteinExistence type="predicted"/>
<reference evidence="1" key="1">
    <citation type="submission" date="2019-04" db="EMBL/GenBank/DDBJ databases">
        <title>Sequencing of skin fungus with MAO and IRED activity.</title>
        <authorList>
            <person name="Marsaioli A.J."/>
            <person name="Bonatto J.M.C."/>
            <person name="Reis Junior O."/>
        </authorList>
    </citation>
    <scope>NUCLEOTIDE SEQUENCE</scope>
    <source>
        <strain evidence="1">28M1</strain>
    </source>
</reference>
<gene>
    <name evidence="1" type="ORF">E8E12_007558</name>
</gene>
<comment type="caution">
    <text evidence="1">The sequence shown here is derived from an EMBL/GenBank/DDBJ whole genome shotgun (WGS) entry which is preliminary data.</text>
</comment>
<dbReference type="EMBL" id="SWKV01000047">
    <property type="protein sequence ID" value="KAF3036841.1"/>
    <property type="molecule type" value="Genomic_DNA"/>
</dbReference>